<dbReference type="PROSITE" id="PS00455">
    <property type="entry name" value="AMP_BINDING"/>
    <property type="match status" value="3"/>
</dbReference>
<evidence type="ECO:0000313" key="13">
    <source>
        <dbReference type="Proteomes" id="UP000663825"/>
    </source>
</evidence>
<dbReference type="Gene3D" id="1.10.1200.10">
    <property type="entry name" value="ACP-like"/>
    <property type="match status" value="4"/>
</dbReference>
<dbReference type="Pfam" id="PF00698">
    <property type="entry name" value="Acyl_transf_1"/>
    <property type="match status" value="1"/>
</dbReference>
<dbReference type="Gene3D" id="3.30.559.10">
    <property type="entry name" value="Chloramphenicol acetyltransferase-like domain"/>
    <property type="match status" value="2"/>
</dbReference>
<dbReference type="PANTHER" id="PTHR45527">
    <property type="entry name" value="NONRIBOSOMAL PEPTIDE SYNTHETASE"/>
    <property type="match status" value="1"/>
</dbReference>
<feature type="domain" description="Carrier" evidence="10">
    <location>
        <begin position="4010"/>
        <end position="4084"/>
    </location>
</feature>
<keyword evidence="6" id="KW-0808">Transferase</keyword>
<dbReference type="InterPro" id="IPR020845">
    <property type="entry name" value="AMP-binding_CS"/>
</dbReference>
<dbReference type="InterPro" id="IPR009081">
    <property type="entry name" value="PP-bd_ACP"/>
</dbReference>
<evidence type="ECO:0000313" key="12">
    <source>
        <dbReference type="EMBL" id="CAF2975360.1"/>
    </source>
</evidence>
<dbReference type="GO" id="GO:0016491">
    <property type="term" value="F:oxidoreductase activity"/>
    <property type="evidence" value="ECO:0007669"/>
    <property type="project" value="UniProtKB-KW"/>
</dbReference>
<evidence type="ECO:0000256" key="8">
    <source>
        <dbReference type="ARBA" id="ARBA00029443"/>
    </source>
</evidence>
<comment type="catalytic activity">
    <reaction evidence="9">
        <text>acetyl-CoA + n malonyl-CoA + 2n NADPH + 2n H(+) = a long-chain fatty acid + (n+1) CoA + n CO2 + 2n NADP(+).</text>
        <dbReference type="EC" id="2.3.1.85"/>
    </reaction>
</comment>
<dbReference type="GO" id="GO:0016874">
    <property type="term" value="F:ligase activity"/>
    <property type="evidence" value="ECO:0007669"/>
    <property type="project" value="UniProtKB-KW"/>
</dbReference>
<dbReference type="PROSITE" id="PS00012">
    <property type="entry name" value="PHOSPHOPANTETHEINE"/>
    <property type="match status" value="1"/>
</dbReference>
<dbReference type="GO" id="GO:0005737">
    <property type="term" value="C:cytoplasm"/>
    <property type="evidence" value="ECO:0007669"/>
    <property type="project" value="TreeGrafter"/>
</dbReference>
<dbReference type="SMART" id="SM00825">
    <property type="entry name" value="PKS_KS"/>
    <property type="match status" value="1"/>
</dbReference>
<dbReference type="Pfam" id="PF13193">
    <property type="entry name" value="AMP-binding_C"/>
    <property type="match status" value="3"/>
</dbReference>
<dbReference type="CDD" id="cd00833">
    <property type="entry name" value="PKS"/>
    <property type="match status" value="1"/>
</dbReference>
<dbReference type="Gene3D" id="3.40.366.10">
    <property type="entry name" value="Malonyl-Coenzyme A Acyl Carrier Protein, domain 2"/>
    <property type="match status" value="1"/>
</dbReference>
<feature type="domain" description="Carrier" evidence="10">
    <location>
        <begin position="1597"/>
        <end position="1672"/>
    </location>
</feature>
<dbReference type="InterPro" id="IPR020806">
    <property type="entry name" value="PKS_PP-bd"/>
</dbReference>
<dbReference type="SUPFAM" id="SSF52151">
    <property type="entry name" value="FabD/lysophospholipase-like"/>
    <property type="match status" value="1"/>
</dbReference>
<dbReference type="GO" id="GO:0044550">
    <property type="term" value="P:secondary metabolite biosynthetic process"/>
    <property type="evidence" value="ECO:0007669"/>
    <property type="project" value="TreeGrafter"/>
</dbReference>
<dbReference type="Proteomes" id="UP000663825">
    <property type="component" value="Unassembled WGS sequence"/>
</dbReference>
<dbReference type="SUPFAM" id="SSF51197">
    <property type="entry name" value="Clavaminate synthase-like"/>
    <property type="match status" value="1"/>
</dbReference>
<dbReference type="InterPro" id="IPR014030">
    <property type="entry name" value="Ketoacyl_synth_N"/>
</dbReference>
<evidence type="ECO:0000256" key="3">
    <source>
        <dbReference type="ARBA" id="ARBA00022450"/>
    </source>
</evidence>
<dbReference type="Gene3D" id="3.60.130.10">
    <property type="entry name" value="Clavaminate synthase-like"/>
    <property type="match status" value="1"/>
</dbReference>
<dbReference type="CDD" id="cd19531">
    <property type="entry name" value="LCL_NRPS-like"/>
    <property type="match status" value="1"/>
</dbReference>
<dbReference type="InterPro" id="IPR018201">
    <property type="entry name" value="Ketoacyl_synth_AS"/>
</dbReference>
<dbReference type="InterPro" id="IPR045851">
    <property type="entry name" value="AMP-bd_C_sf"/>
</dbReference>
<dbReference type="OrthoDB" id="329835at2759"/>
<dbReference type="Gene3D" id="3.40.50.12780">
    <property type="entry name" value="N-terminal domain of ligase-like"/>
    <property type="match status" value="1"/>
</dbReference>
<dbReference type="InterPro" id="IPR001242">
    <property type="entry name" value="Condensation_dom"/>
</dbReference>
<dbReference type="Gene3D" id="3.30.70.3290">
    <property type="match status" value="1"/>
</dbReference>
<dbReference type="InterPro" id="IPR000873">
    <property type="entry name" value="AMP-dep_synth/lig_dom"/>
</dbReference>
<dbReference type="SMART" id="SM00827">
    <property type="entry name" value="PKS_AT"/>
    <property type="match status" value="1"/>
</dbReference>
<dbReference type="NCBIfam" id="TIGR01733">
    <property type="entry name" value="AA-adenyl-dom"/>
    <property type="match status" value="2"/>
</dbReference>
<dbReference type="InterPro" id="IPR010071">
    <property type="entry name" value="AA_adenyl_dom"/>
</dbReference>
<dbReference type="InterPro" id="IPR042099">
    <property type="entry name" value="ANL_N_sf"/>
</dbReference>
<dbReference type="GO" id="GO:0004312">
    <property type="term" value="F:fatty acid synthase activity"/>
    <property type="evidence" value="ECO:0007669"/>
    <property type="project" value="UniProtKB-EC"/>
</dbReference>
<dbReference type="Gene3D" id="3.40.47.10">
    <property type="match status" value="1"/>
</dbReference>
<dbReference type="InterPro" id="IPR014031">
    <property type="entry name" value="Ketoacyl_synth_C"/>
</dbReference>
<evidence type="ECO:0000256" key="2">
    <source>
        <dbReference type="ARBA" id="ARBA00018769"/>
    </source>
</evidence>
<dbReference type="SUPFAM" id="SSF53901">
    <property type="entry name" value="Thiolase-like"/>
    <property type="match status" value="1"/>
</dbReference>
<dbReference type="Pfam" id="PF00668">
    <property type="entry name" value="Condensation"/>
    <property type="match status" value="3"/>
</dbReference>
<dbReference type="EMBL" id="CAJNXB010000003">
    <property type="protein sequence ID" value="CAF2975360.1"/>
    <property type="molecule type" value="Genomic_DNA"/>
</dbReference>
<dbReference type="Gene3D" id="3.40.710.10">
    <property type="entry name" value="DD-peptidase/beta-lactamase superfamily"/>
    <property type="match status" value="1"/>
</dbReference>
<dbReference type="GO" id="GO:0004315">
    <property type="term" value="F:3-oxoacyl-[acyl-carrier-protein] synthase activity"/>
    <property type="evidence" value="ECO:0007669"/>
    <property type="project" value="InterPro"/>
</dbReference>
<dbReference type="PROSITE" id="PS00606">
    <property type="entry name" value="KS3_1"/>
    <property type="match status" value="1"/>
</dbReference>
<dbReference type="InterPro" id="IPR012338">
    <property type="entry name" value="Beta-lactam/transpept-like"/>
</dbReference>
<dbReference type="EC" id="2.3.1.85" evidence="1"/>
<dbReference type="SMART" id="SM00823">
    <property type="entry name" value="PKS_PP"/>
    <property type="match status" value="2"/>
</dbReference>
<keyword evidence="3" id="KW-0596">Phosphopantetheine</keyword>
<comment type="similarity">
    <text evidence="8">In the C-terminal section; belongs to the NRP synthetase family.</text>
</comment>
<dbReference type="InterPro" id="IPR020841">
    <property type="entry name" value="PKS_Beta-ketoAc_synthase_dom"/>
</dbReference>
<dbReference type="SUPFAM" id="SSF56601">
    <property type="entry name" value="beta-lactamase/transpeptidase-like"/>
    <property type="match status" value="1"/>
</dbReference>
<dbReference type="Pfam" id="PF00109">
    <property type="entry name" value="ketoacyl-synt"/>
    <property type="match status" value="1"/>
</dbReference>
<keyword evidence="7" id="KW-0560">Oxidoreductase</keyword>
<evidence type="ECO:0000259" key="10">
    <source>
        <dbReference type="PROSITE" id="PS50075"/>
    </source>
</evidence>
<dbReference type="GO" id="GO:0043041">
    <property type="term" value="P:amino acid activation for nonribosomal peptide biosynthetic process"/>
    <property type="evidence" value="ECO:0007669"/>
    <property type="project" value="TreeGrafter"/>
</dbReference>
<dbReference type="Pfam" id="PF22621">
    <property type="entry name" value="CurL-like_PKS_C"/>
    <property type="match status" value="1"/>
</dbReference>
<dbReference type="PROSITE" id="PS50075">
    <property type="entry name" value="CARRIER"/>
    <property type="match status" value="4"/>
</dbReference>
<dbReference type="InterPro" id="IPR036736">
    <property type="entry name" value="ACP-like_sf"/>
</dbReference>
<dbReference type="Gene3D" id="2.30.38.10">
    <property type="entry name" value="Luciferase, Domain 3"/>
    <property type="match status" value="2"/>
</dbReference>
<dbReference type="GO" id="GO:0031177">
    <property type="term" value="F:phosphopantetheine binding"/>
    <property type="evidence" value="ECO:0007669"/>
    <property type="project" value="InterPro"/>
</dbReference>
<dbReference type="Gene3D" id="3.30.300.30">
    <property type="match status" value="3"/>
</dbReference>
<dbReference type="InterPro" id="IPR006162">
    <property type="entry name" value="Ppantetheine_attach_site"/>
</dbReference>
<comment type="caution">
    <text evidence="12">The sequence shown here is derived from an EMBL/GenBank/DDBJ whole genome shotgun (WGS) entry which is preliminary data.</text>
</comment>
<dbReference type="InterPro" id="IPR016035">
    <property type="entry name" value="Acyl_Trfase/lysoPLipase"/>
</dbReference>
<proteinExistence type="inferred from homology"/>
<dbReference type="InterPro" id="IPR025110">
    <property type="entry name" value="AMP-bd_C"/>
</dbReference>
<dbReference type="SMART" id="SM01294">
    <property type="entry name" value="PKS_PP_betabranch"/>
    <property type="match status" value="1"/>
</dbReference>
<evidence type="ECO:0000256" key="4">
    <source>
        <dbReference type="ARBA" id="ARBA00022553"/>
    </source>
</evidence>
<feature type="domain" description="Ketosynthase family 3 (KS3)" evidence="11">
    <location>
        <begin position="2804"/>
        <end position="3245"/>
    </location>
</feature>
<gene>
    <name evidence="12" type="ORF">TIS948_LOCUS135</name>
</gene>
<dbReference type="InterPro" id="IPR001227">
    <property type="entry name" value="Ac_transferase_dom_sf"/>
</dbReference>
<dbReference type="NCBIfam" id="NF003417">
    <property type="entry name" value="PRK04813.1"/>
    <property type="match status" value="3"/>
</dbReference>
<dbReference type="InterPro" id="IPR014043">
    <property type="entry name" value="Acyl_transferase_dom"/>
</dbReference>
<dbReference type="GO" id="GO:0006633">
    <property type="term" value="P:fatty acid biosynthetic process"/>
    <property type="evidence" value="ECO:0007669"/>
    <property type="project" value="InterPro"/>
</dbReference>
<organism evidence="12 13">
    <name type="scientific">Rotaria socialis</name>
    <dbReference type="NCBI Taxonomy" id="392032"/>
    <lineage>
        <taxon>Eukaryota</taxon>
        <taxon>Metazoa</taxon>
        <taxon>Spiralia</taxon>
        <taxon>Gnathifera</taxon>
        <taxon>Rotifera</taxon>
        <taxon>Eurotatoria</taxon>
        <taxon>Bdelloidea</taxon>
        <taxon>Philodinida</taxon>
        <taxon>Philodinidae</taxon>
        <taxon>Rotaria</taxon>
    </lineage>
</organism>
<dbReference type="Pfam" id="PF02801">
    <property type="entry name" value="Ketoacyl-synt_C"/>
    <property type="match status" value="1"/>
</dbReference>
<dbReference type="Pfam" id="PF00501">
    <property type="entry name" value="AMP-binding"/>
    <property type="match status" value="3"/>
</dbReference>
<feature type="domain" description="Carrier" evidence="10">
    <location>
        <begin position="517"/>
        <end position="594"/>
    </location>
</feature>
<accession>A0A817JYA2</accession>
<evidence type="ECO:0000256" key="7">
    <source>
        <dbReference type="ARBA" id="ARBA00023002"/>
    </source>
</evidence>
<dbReference type="Gene3D" id="3.40.50.980">
    <property type="match status" value="4"/>
</dbReference>
<dbReference type="InterPro" id="IPR016039">
    <property type="entry name" value="Thiolase-like"/>
</dbReference>
<protein>
    <recommendedName>
        <fullName evidence="2">Fatty acid synthase</fullName>
        <ecNumber evidence="1">2.3.1.85</ecNumber>
    </recommendedName>
</protein>
<evidence type="ECO:0000256" key="1">
    <source>
        <dbReference type="ARBA" id="ARBA00012873"/>
    </source>
</evidence>
<dbReference type="InterPro" id="IPR042098">
    <property type="entry name" value="TauD-like_sf"/>
</dbReference>
<dbReference type="PROSITE" id="PS52004">
    <property type="entry name" value="KS3_2"/>
    <property type="match status" value="1"/>
</dbReference>
<dbReference type="SUPFAM" id="SSF56801">
    <property type="entry name" value="Acetyl-CoA synthetase-like"/>
    <property type="match status" value="3"/>
</dbReference>
<dbReference type="Pfam" id="PF00550">
    <property type="entry name" value="PP-binding"/>
    <property type="match status" value="4"/>
</dbReference>
<keyword evidence="4" id="KW-0597">Phosphoprotein</keyword>
<evidence type="ECO:0000256" key="6">
    <source>
        <dbReference type="ARBA" id="ARBA00022679"/>
    </source>
</evidence>
<dbReference type="PANTHER" id="PTHR45527:SF1">
    <property type="entry name" value="FATTY ACID SYNTHASE"/>
    <property type="match status" value="1"/>
</dbReference>
<keyword evidence="5" id="KW-0436">Ligase</keyword>
<feature type="domain" description="Carrier" evidence="10">
    <location>
        <begin position="2697"/>
        <end position="2773"/>
    </location>
</feature>
<dbReference type="SUPFAM" id="SSF52777">
    <property type="entry name" value="CoA-dependent acyltransferases"/>
    <property type="match status" value="4"/>
</dbReference>
<evidence type="ECO:0000259" key="11">
    <source>
        <dbReference type="PROSITE" id="PS52004"/>
    </source>
</evidence>
<dbReference type="Gene3D" id="3.30.559.30">
    <property type="entry name" value="Nonribosomal peptide synthetase, condensation domain"/>
    <property type="match status" value="2"/>
</dbReference>
<sequence>MEAIRNDFYEQFSHVAIRYSKQPCLITENGDEISYKVLSSRVNSLYASMCRRGVRPGQYIGIYLERGTNVFVSILASLACRTPFLLLEHSIPSRRLKAILDDAKPIVMITEELLECNLQKFIEPDRIFRPNNECYESAPFTPNRPPFQPNDPLYIMYTSGSSGTPKGVIVSHRAIWNRFKWMWNAYPWTANDRQLWKTSVTFVDSIWEMLGGLLQGIPTVMASSAVSSDPFSLSYLIDRRQVTRLTVVPTMLSSILKAFPDSTTCKKQLRSLKLIIFSGEKLTKNACALFRTFLPQVILLNLYGSTETGNDATYHEITDALNYSQFESIPIGKPIGNVDYALLNSQGQLSTDVGELLIAGECLFTAYLNLPELTASKHISIDGKTYFRTGDLVRLDQTTQMLIFLARVDSQIKIRGCRVELEEIETVLNQHPAVTASGCFVAKIDKEQLVAFYTSNKLVEHDELVDWLSSSLPSYALPKSYIRVDTIPYTTTSKLDRAQLSVLYARYQSEVNGEAFNSTDDIQSLVFPMWCKILDVANATDARTRTFTQLGGHSLLAIQIQRELYSHYHVHIPIRHFFANLTLLGLCKLVDEQSAIGNMFPCQSAPASTLRETEFPTVVPLSVGQQGIWIDDEMSNDIKAKYNIEATYKIVDQRITTAFVLEAVRLLVERHHSLRTVFERDHQGNIVQAVKPLVMNTVNGTPILIVRAFSAEQPIELELTQFLCQKFQLEQSKPCFLCYLITIDDRPHVLSMIFHHIIVDGWSIGVIIHELNQILQALIDKIAPNLFLPPIQWQFHQYLIQLNTAMWEKDVAYWKEILSNGTANYAILPLDRQSGSDIDGSTYFCEISPKFASQLHLICQTMDVTPFMVLLSTFSALIARYTGNWEDIIVATPVFNRYFEEIEHTVGLFVNTLLMRFDLSADPTFHELVDYAKKTVLEAFEHQQAPFAYVTSQLEQLERDSHASRLFQVIFAYQNVGEKVNSSLMSKMRVIDPTAKCDLEVHVWEDDQGGLSLQTQYRTNLFKASTIERLICHWLQLCEAAFASLDTRMSHWPMMTDDEQTRLINEFSYPSVSDSHQPLEKTLCQLFCEQANACPEAIAIEHNGQIISYAQLWKNSIQAASTITRRLLAANRGDEKLCIAIMAYRSIKVVQTMWSVLLAGHYYINIDPDLPFERKAWILRETHAFMLVTDLVDTIDEDRFKYAIPIITHTSLLNTDVAYDIDSVQNAEAKVLMAPNDLAYIIFTSGSTGIPKGVCATHKNIICRTVGVGCHSIKPGYRVGQVCSLSFDVSTFEIFATLLNGGTLVIVDCTAIASCSALEELHLDMLNPPTAVFNILSKQAESSTFFPTLNSVIFAGEKANLKCVQAVSLHPPLTLMNGYGPTETTHNALCYTVTSDVSQKYFIPIGRPLPNTQVYVVDNYLQLVPIGVPGELLIGGAGVSAGYFNDAALTMKKFVPNPFVSKNINEECELIYRTGDTVRMLEDGNVEFLYRKDNQVKIRSQRIEIGEIETRLLEIKALSEAVVILRNDILDDATDDSQHIVAYVVPREGFHITEDAIRFHLAQWLPHHMIPSFIVILEKMPINSIGKINRKLLPKPTIDKRVSTTVFNILTSVLKQPEFPRTANFIQLGGHSLLAMEVVARIHRAFNIITSVRQLFQCMTLEDYANQIEQTVASQELSIISTMATSTDEFSTARQQLPLLPAQRQFWFLWKMKPNNPCYNVPVALDINGDYDQTVLFSALYKLMTRHELLRTVYKEDGGGSVWQHILAQWMVPLIEVNINDLSQLTERLQFYASQPFDLNKGPVCRFVIIHIHDIPNHHVLLVNFHHILCDGYSIEYFLDELARFYDTENNDKASRQSVSSLIHFISNQSKNNNKDKLTAIGNIPQLDQILLLLTDLFCYVFVATMVERIKGHQRLPLTSDMTIDKSKNSVELNHPAYISYVDVIPILADKLRTLSKTFGCTLFTLLLALYKCVLSVFSNDHLDILVGSVLSTRTSQDNSKDLFAPLINTLALRTILPEDDHASMTDIVERVKETVLIAIENQACSFTDIISHLRSINELRGEQKQPFLPLFRVLFEMNFYNLLDWHYDFKNGSRWVINAQSDSLLPFTKSDIDMHASEKGQGSPIDISFRANTRLLSTKSIEKLAQCYAGAIELVIREPNCTKSYLWSELHMIRSGLTIHECFIDQVQRNPSQIAIIQGDLRWSYEQLHRQAMLVAISLQTTYFLHPGALVGLCMRRSADLVASMFGVLTAGATYVYLDPALPVHRILKMIELASCKLVLCDVDGYQVLNSSNNNITECSLINTLDQVKLDNKMLHACVKVKPTDVCYVIFTSGTTGEPKGIRIQHQAVVRRTHMHDYLRITPSSRVAHVSSCSFDGYILELYAALLNGASVVVYDHTYTVEPKLLGDLFRIDKITHAYLPTPIFNMMAEYVPSAFSGMISVMSAGDRANAKLMRQVLLQSRPPPQQLVNAYGPTETTCISTWYYVTLPALNNIIAHGLSVPIGTALPDTPIYIVRSNTLELVDEGELLIGGFGVSHGYLSLPEQTAAKFIATNPFSTTDQRPLYRSGDSVRRLSDGNLVFIGRYDNQVKIEGCRIELAEIESNIKNHPDVLDAVVIVRSDIVKDAQTIVAYVKPEIVSPTAIKHYLSKNLPKYMIPTFVIPIATLPLVGGKIDRNNLPKPNMSADVDKDNNMIISTKKTSYNKIEDVWHHILGHDRIFKPQDDFFQSGGTSFSVVQLHAMLEVLFDIKLDIIKLFEYTTIESQLQWIVPSKTIDQYENIQVPMNTISPSIRVQHQCFTNEDKECIAVIGMSARYGTVETIEDLWTILCNGSDLCTHVSHNELRQQEHMAEMLKLNPNYVQARCVMPNANCFDHIFFDMTKRDADITDPQHRIMLETAYEALEDAGLVPQNFSGTIGIFGSTFRNTYAETCGLFKPYTIDSDSSLSVKSTTLDPASILRVEIGNMAEGAPTFVAYKLGLTGPAMAVQTACSSSGTALHVALRSIETGDCDVALVAGVCIDYPLEAGYNYQPGMIMSKTGYCRAFDARADGAVSGDGAGVIVLMKLQEAILLGYSIRALIIGHAINNDGYKKSSFSITNPDMQAACMKKALKMAQIERPTYEIGFVEAHGPGIPLGDLLEVQALTKAYDNNSTSASKIYLGSIKTNVGHTGHAGTLASLIKTILILESGKIPPTVYFQQFSPLIAQLNHPFIVNSTCVNWPQSPRRAAVNTLGQGGTNSHFILEQFVPKTKNELSHMPSQQIFVFSAKDSDALNQVKHRLAAHLSKFNSTQRDRIAYALAFGRMTYNVRGFIVASSIEQLKQKLIVPQHDVRQYDTPINIVFLLPGQGTQFFGMAYDLYTNYPICAKIIDQCCNFIQNSAIRQMVIDSLLKTKEVSSLSNSSIQYYAQLSVFIVEYALASLFIALNVKPNFFIGHSTGELVAACLAQVFTLEQAICFLEYRWEVTVNISSSHGSMLAVHIDEDVELLQREFDVEISAINSKNQYVFSGTHSNIKRMEEQLRLQYPTNKMKNLQIASAFHSSFMNSACEKLEKWMTCLVLKEPSFPIVSTVTGMLTKVGEMTSIDYWISHLKKPVLFGPAVENLLMNSDKPLLFVQVGPGKNLLSLVQNIDSNSKIAPPTLLENEGGGSVLNCVGTLWSHGATKDIHWTALFHSSHMHHISLPKYPFKRVVCVADTHQITTHKNWFSQSRSSCMSRALGYTTTSSLKASISSKSISSRAPWTVRKLKNNTECSSTIKLIQFDSNTNFDSEVAIDVCSLRLGFSTSIFTRALYFDAIQDKMIKPETLLIDLFPESLLNDLPDHVTRLTLQQLADGSSGLVLSSCESVQDLLNSLVSSTTSHKSTNDNSDIIGMSLLGHSLAAINEMSYSDLVHEKFIRPLLMCSTSISGNEAYAPALGLQSTTKDMGRLLMAAYGTSTNTDASIRKSIQKAFENYSVSLTGTEQLVPVLHMNTNQALLIISIDHVKKSMLESIVEKTFGVVSPTNISHKDVSDYTNIIIECLRHLMGNSTSMFSVTTPFDQLGVDSLQAITLVDVLSRQLENELPVDIIYKYSTIEKLSHELQERAKLANSTSIASPGNYILDICTGMPKVYHSVNDRSLSALLQFITHKKSQLLNELTEYGALLFRHFDVITANHFAQVAQALAITHKSFLDYKDGISKRTHVMSNVFTSTEYPKHVEMALHNEMSYATEMPSQIFFFAEIPPAPGCGGETPIGDSREIYRSIDRKIRNAFANRKILYVHNMPNLGQGLGKSWQDTYRTESRKEVEEFLCSRHIEFSWQPDGSLRTIRSMEAVKRHPLTGDWLWCNHAHLFHPSDLQPELRRTLESRLTPVNMPKNCFFADNGEVIPDNYLTHVRHVLQAHQTKWSWERGDVLLLDNYRVAHGRAAFSGERRILVAMC</sequence>
<dbReference type="InterPro" id="IPR003819">
    <property type="entry name" value="TauD/TfdA-like"/>
</dbReference>
<dbReference type="CDD" id="cd05930">
    <property type="entry name" value="A_NRPS"/>
    <property type="match status" value="3"/>
</dbReference>
<dbReference type="SUPFAM" id="SSF47336">
    <property type="entry name" value="ACP-like"/>
    <property type="match status" value="4"/>
</dbReference>
<name>A0A817JYA2_9BILA</name>
<reference evidence="12" key="1">
    <citation type="submission" date="2021-02" db="EMBL/GenBank/DDBJ databases">
        <authorList>
            <person name="Nowell W R."/>
        </authorList>
    </citation>
    <scope>NUCLEOTIDE SEQUENCE</scope>
</reference>
<evidence type="ECO:0000256" key="5">
    <source>
        <dbReference type="ARBA" id="ARBA00022598"/>
    </source>
</evidence>
<dbReference type="InterPro" id="IPR023213">
    <property type="entry name" value="CAT-like_dom_sf"/>
</dbReference>
<evidence type="ECO:0000256" key="9">
    <source>
        <dbReference type="ARBA" id="ARBA00044883"/>
    </source>
</evidence>
<dbReference type="Pfam" id="PF02668">
    <property type="entry name" value="TauD"/>
    <property type="match status" value="1"/>
</dbReference>